<organism evidence="2 3">
    <name type="scientific">Ilex paraguariensis</name>
    <name type="common">yerba mate</name>
    <dbReference type="NCBI Taxonomy" id="185542"/>
    <lineage>
        <taxon>Eukaryota</taxon>
        <taxon>Viridiplantae</taxon>
        <taxon>Streptophyta</taxon>
        <taxon>Embryophyta</taxon>
        <taxon>Tracheophyta</taxon>
        <taxon>Spermatophyta</taxon>
        <taxon>Magnoliopsida</taxon>
        <taxon>eudicotyledons</taxon>
        <taxon>Gunneridae</taxon>
        <taxon>Pentapetalae</taxon>
        <taxon>asterids</taxon>
        <taxon>campanulids</taxon>
        <taxon>Aquifoliales</taxon>
        <taxon>Aquifoliaceae</taxon>
        <taxon>Ilex</taxon>
    </lineage>
</organism>
<comment type="caution">
    <text evidence="2">The sequence shown here is derived from an EMBL/GenBank/DDBJ whole genome shotgun (WGS) entry which is preliminary data.</text>
</comment>
<dbReference type="EMBL" id="CAUOFW020009691">
    <property type="protein sequence ID" value="CAK9186751.1"/>
    <property type="molecule type" value="Genomic_DNA"/>
</dbReference>
<dbReference type="Proteomes" id="UP001642360">
    <property type="component" value="Unassembled WGS sequence"/>
</dbReference>
<keyword evidence="3" id="KW-1185">Reference proteome</keyword>
<protein>
    <submittedName>
        <fullName evidence="2">Uncharacterized protein</fullName>
    </submittedName>
</protein>
<reference evidence="2 3" key="1">
    <citation type="submission" date="2024-02" db="EMBL/GenBank/DDBJ databases">
        <authorList>
            <person name="Vignale AGUSTIN F."/>
            <person name="Sosa J E."/>
            <person name="Modenutti C."/>
        </authorList>
    </citation>
    <scope>NUCLEOTIDE SEQUENCE [LARGE SCALE GENOMIC DNA]</scope>
</reference>
<name>A0ABC8V080_9AQUA</name>
<feature type="region of interest" description="Disordered" evidence="1">
    <location>
        <begin position="1"/>
        <end position="22"/>
    </location>
</feature>
<evidence type="ECO:0000256" key="1">
    <source>
        <dbReference type="SAM" id="MobiDB-lite"/>
    </source>
</evidence>
<accession>A0ABC8V080</accession>
<evidence type="ECO:0000313" key="3">
    <source>
        <dbReference type="Proteomes" id="UP001642360"/>
    </source>
</evidence>
<gene>
    <name evidence="2" type="ORF">ILEXP_LOCUS57252</name>
</gene>
<feature type="compositionally biased region" description="Basic residues" evidence="1">
    <location>
        <begin position="1"/>
        <end position="12"/>
    </location>
</feature>
<evidence type="ECO:0000313" key="2">
    <source>
        <dbReference type="EMBL" id="CAK9186751.1"/>
    </source>
</evidence>
<sequence length="100" mass="11397">MRRRPFVRRKQYTRAPTGHSTIAVATNARNPSVGPNTLHRQGLLVVPHCTHIGNTMTVRVCVCFYVIIFGLSVEELQRFKEEEDEELQGVYQTKHEECGG</sequence>
<dbReference type="AlphaFoldDB" id="A0ABC8V080"/>
<proteinExistence type="predicted"/>